<protein>
    <submittedName>
        <fullName evidence="1">Transcriptional regulator</fullName>
    </submittedName>
</protein>
<keyword evidence="2" id="KW-1185">Reference proteome</keyword>
<organism evidence="1 2">
    <name type="scientific">Endozoicomonas lisbonensis</name>
    <dbReference type="NCBI Taxonomy" id="3120522"/>
    <lineage>
        <taxon>Bacteria</taxon>
        <taxon>Pseudomonadati</taxon>
        <taxon>Pseudomonadota</taxon>
        <taxon>Gammaproteobacteria</taxon>
        <taxon>Oceanospirillales</taxon>
        <taxon>Endozoicomonadaceae</taxon>
        <taxon>Endozoicomonas</taxon>
    </lineage>
</organism>
<dbReference type="RefSeq" id="WP_354011568.1">
    <property type="nucleotide sequence ID" value="NZ_JBEWTA010000003.1"/>
</dbReference>
<comment type="caution">
    <text evidence="1">The sequence shown here is derived from an EMBL/GenBank/DDBJ whole genome shotgun (WGS) entry which is preliminary data.</text>
</comment>
<evidence type="ECO:0000313" key="2">
    <source>
        <dbReference type="Proteomes" id="UP001549366"/>
    </source>
</evidence>
<evidence type="ECO:0000313" key="1">
    <source>
        <dbReference type="EMBL" id="MET4754974.1"/>
    </source>
</evidence>
<name>A0ABV2SB56_9GAMM</name>
<proteinExistence type="predicted"/>
<reference evidence="1 2" key="1">
    <citation type="submission" date="2024-06" db="EMBL/GenBank/DDBJ databases">
        <title>Genomic Encyclopedia of Type Strains, Phase V (KMG-V): Genome sequencing to study the core and pangenomes of soil and plant-associated prokaryotes.</title>
        <authorList>
            <person name="Whitman W."/>
        </authorList>
    </citation>
    <scope>NUCLEOTIDE SEQUENCE [LARGE SCALE GENOMIC DNA]</scope>
    <source>
        <strain evidence="1 2">NE40</strain>
    </source>
</reference>
<dbReference type="EMBL" id="JBEWTB010000001">
    <property type="protein sequence ID" value="MET4754974.1"/>
    <property type="molecule type" value="Genomic_DNA"/>
</dbReference>
<sequence length="80" mass="9172">MGFIQSRYSKKYLGKGRGISLYTLLANHVAVNAKNIGLNEIDVESMARILEDHVKQRFWSDEGEELNQERVVQSEPDIVH</sequence>
<gene>
    <name evidence="1" type="ORF">V5J35_000166</name>
</gene>
<dbReference type="Proteomes" id="UP001549366">
    <property type="component" value="Unassembled WGS sequence"/>
</dbReference>
<accession>A0ABV2SB56</accession>